<keyword evidence="10" id="KW-1185">Reference proteome</keyword>
<dbReference type="CDD" id="cd11049">
    <property type="entry name" value="CYP170A1-like"/>
    <property type="match status" value="1"/>
</dbReference>
<evidence type="ECO:0000256" key="5">
    <source>
        <dbReference type="ARBA" id="ARBA00023004"/>
    </source>
</evidence>
<dbReference type="EMBL" id="BAAASJ010000026">
    <property type="protein sequence ID" value="GAA2631313.1"/>
    <property type="molecule type" value="Genomic_DNA"/>
</dbReference>
<keyword evidence="2 7" id="KW-0349">Heme</keyword>
<gene>
    <name evidence="9" type="ORF">GCM10010307_23690</name>
</gene>
<evidence type="ECO:0000256" key="2">
    <source>
        <dbReference type="ARBA" id="ARBA00022617"/>
    </source>
</evidence>
<protein>
    <submittedName>
        <fullName evidence="9">Cytochrome P450</fullName>
    </submittedName>
</protein>
<dbReference type="InterPro" id="IPR002401">
    <property type="entry name" value="Cyt_P450_E_grp-I"/>
</dbReference>
<dbReference type="InterPro" id="IPR050196">
    <property type="entry name" value="Cytochrome_P450_Monoox"/>
</dbReference>
<proteinExistence type="inferred from homology"/>
<dbReference type="PRINTS" id="PR00385">
    <property type="entry name" value="P450"/>
</dbReference>
<dbReference type="InterPro" id="IPR017972">
    <property type="entry name" value="Cyt_P450_CS"/>
</dbReference>
<feature type="region of interest" description="Disordered" evidence="8">
    <location>
        <begin position="1"/>
        <end position="22"/>
    </location>
</feature>
<evidence type="ECO:0000256" key="8">
    <source>
        <dbReference type="SAM" id="MobiDB-lite"/>
    </source>
</evidence>
<dbReference type="PANTHER" id="PTHR24291">
    <property type="entry name" value="CYTOCHROME P450 FAMILY 4"/>
    <property type="match status" value="1"/>
</dbReference>
<evidence type="ECO:0000313" key="10">
    <source>
        <dbReference type="Proteomes" id="UP001500151"/>
    </source>
</evidence>
<sequence>MTVESAQPEATEAASKPLEPEFAGGALPVLGHSWKMVRDPVGFLTRLREHGDIVRIRLGPKTVYAINSPEHTGALGLSPDFGIGGPLWDTVEVLLGKGVVTSNGATHRRQRRTIQPPLRMEAIQRYESVMVEEARALAERWRPGDTVDVTAEAFRIAIRIMARCLLRTDNIDELSDRLNAALHIVITRLFRRMCLSFGPFYRLPFPSHREFDRALAEMHRLTDELIAERRRVPMDGPDDLLSVLFEAKDENGEPISEQELHDQVISFLTASSETTGVQLMWILDLLTEHPEHAERLREEVESVVGDRTITLGDVRKLTHTNNVITEALRLRPAVWILTRRAFAETELGGYRIPAGADVVYSPMAVQRDPRSYERHLEFDPDRWLPERAKDVPKYAMVPFSVGNRKCPGDHFSMAELAVILATVIPKWRFEFLPEADRSTHIGLTLKPTRLLLKAIPR</sequence>
<dbReference type="PRINTS" id="PR00463">
    <property type="entry name" value="EP450I"/>
</dbReference>
<evidence type="ECO:0000256" key="7">
    <source>
        <dbReference type="RuleBase" id="RU000461"/>
    </source>
</evidence>
<dbReference type="InterPro" id="IPR001128">
    <property type="entry name" value="Cyt_P450"/>
</dbReference>
<keyword evidence="3 7" id="KW-0479">Metal-binding</keyword>
<comment type="similarity">
    <text evidence="1 7">Belongs to the cytochrome P450 family.</text>
</comment>
<evidence type="ECO:0000256" key="4">
    <source>
        <dbReference type="ARBA" id="ARBA00023002"/>
    </source>
</evidence>
<keyword evidence="6 7" id="KW-0503">Monooxygenase</keyword>
<dbReference type="InterPro" id="IPR036396">
    <property type="entry name" value="Cyt_P450_sf"/>
</dbReference>
<comment type="caution">
    <text evidence="9">The sequence shown here is derived from an EMBL/GenBank/DDBJ whole genome shotgun (WGS) entry which is preliminary data.</text>
</comment>
<dbReference type="PROSITE" id="PS00086">
    <property type="entry name" value="CYTOCHROME_P450"/>
    <property type="match status" value="1"/>
</dbReference>
<evidence type="ECO:0000256" key="6">
    <source>
        <dbReference type="ARBA" id="ARBA00023033"/>
    </source>
</evidence>
<evidence type="ECO:0000256" key="1">
    <source>
        <dbReference type="ARBA" id="ARBA00010617"/>
    </source>
</evidence>
<accession>A0ABP6D1F0</accession>
<organism evidence="9 10">
    <name type="scientific">Streptomyces vastus</name>
    <dbReference type="NCBI Taxonomy" id="285451"/>
    <lineage>
        <taxon>Bacteria</taxon>
        <taxon>Bacillati</taxon>
        <taxon>Actinomycetota</taxon>
        <taxon>Actinomycetes</taxon>
        <taxon>Kitasatosporales</taxon>
        <taxon>Streptomycetaceae</taxon>
        <taxon>Streptomyces</taxon>
    </lineage>
</organism>
<dbReference type="Pfam" id="PF00067">
    <property type="entry name" value="p450"/>
    <property type="match status" value="1"/>
</dbReference>
<keyword evidence="4 7" id="KW-0560">Oxidoreductase</keyword>
<evidence type="ECO:0000313" key="9">
    <source>
        <dbReference type="EMBL" id="GAA2631313.1"/>
    </source>
</evidence>
<dbReference type="SUPFAM" id="SSF48264">
    <property type="entry name" value="Cytochrome P450"/>
    <property type="match status" value="1"/>
</dbReference>
<name>A0ABP6D1F0_9ACTN</name>
<dbReference type="Proteomes" id="UP001500151">
    <property type="component" value="Unassembled WGS sequence"/>
</dbReference>
<keyword evidence="5 7" id="KW-0408">Iron</keyword>
<dbReference type="PANTHER" id="PTHR24291:SF50">
    <property type="entry name" value="BIFUNCTIONAL ALBAFLAVENONE MONOOXYGENASE_TERPENE SYNTHASE"/>
    <property type="match status" value="1"/>
</dbReference>
<dbReference type="RefSeq" id="WP_344389602.1">
    <property type="nucleotide sequence ID" value="NZ_BAAASJ010000026.1"/>
</dbReference>
<reference evidence="10" key="1">
    <citation type="journal article" date="2019" name="Int. J. Syst. Evol. Microbiol.">
        <title>The Global Catalogue of Microorganisms (GCM) 10K type strain sequencing project: providing services to taxonomists for standard genome sequencing and annotation.</title>
        <authorList>
            <consortium name="The Broad Institute Genomics Platform"/>
            <consortium name="The Broad Institute Genome Sequencing Center for Infectious Disease"/>
            <person name="Wu L."/>
            <person name="Ma J."/>
        </authorList>
    </citation>
    <scope>NUCLEOTIDE SEQUENCE [LARGE SCALE GENOMIC DNA]</scope>
    <source>
        <strain evidence="10">JCM 4524</strain>
    </source>
</reference>
<evidence type="ECO:0000256" key="3">
    <source>
        <dbReference type="ARBA" id="ARBA00022723"/>
    </source>
</evidence>
<dbReference type="Gene3D" id="1.10.630.10">
    <property type="entry name" value="Cytochrome P450"/>
    <property type="match status" value="1"/>
</dbReference>